<evidence type="ECO:0000256" key="1">
    <source>
        <dbReference type="SAM" id="Phobius"/>
    </source>
</evidence>
<protein>
    <submittedName>
        <fullName evidence="2">Uncharacterized protein</fullName>
    </submittedName>
</protein>
<keyword evidence="1" id="KW-1133">Transmembrane helix</keyword>
<keyword evidence="1" id="KW-0812">Transmembrane</keyword>
<dbReference type="Pfam" id="PF11911">
    <property type="entry name" value="DUF3429"/>
    <property type="match status" value="1"/>
</dbReference>
<feature type="transmembrane region" description="Helical" evidence="1">
    <location>
        <begin position="27"/>
        <end position="48"/>
    </location>
</feature>
<evidence type="ECO:0000313" key="2">
    <source>
        <dbReference type="EnsemblMetazoa" id="BGLB030827-PA"/>
    </source>
</evidence>
<dbReference type="VEuPathDB" id="VectorBase:BGLB030827"/>
<gene>
    <name evidence="2" type="primary">106055494</name>
</gene>
<sequence>MIYSVSGLIPFLSVPAYMYLPGSYCSCLAHCQLAYGACILSFLGGVSWGHEMGSANMPAVLLYPNSISFLIMICGVSYAGFRDVLSLIRRTPQFNCMSVKRTDKEGEEG</sequence>
<proteinExistence type="predicted"/>
<keyword evidence="1" id="KW-0472">Membrane</keyword>
<accession>A0A2C9LGF8</accession>
<name>A0A2C9LGF8_BIOGL</name>
<dbReference type="KEGG" id="bgt:106055494"/>
<dbReference type="STRING" id="6526.A0A2C9LGF8"/>
<evidence type="ECO:0000313" key="3">
    <source>
        <dbReference type="Proteomes" id="UP000076420"/>
    </source>
</evidence>
<dbReference type="AlphaFoldDB" id="A0A2C9LGF8"/>
<dbReference type="PANTHER" id="PTHR15887">
    <property type="entry name" value="TRANSMEMBRANE PROTEIN 69"/>
    <property type="match status" value="1"/>
</dbReference>
<reference evidence="2" key="1">
    <citation type="submission" date="2020-05" db="UniProtKB">
        <authorList>
            <consortium name="EnsemblMetazoa"/>
        </authorList>
    </citation>
    <scope>IDENTIFICATION</scope>
    <source>
        <strain evidence="2">BB02</strain>
    </source>
</reference>
<organism evidence="2 3">
    <name type="scientific">Biomphalaria glabrata</name>
    <name type="common">Bloodfluke planorb</name>
    <name type="synonym">Freshwater snail</name>
    <dbReference type="NCBI Taxonomy" id="6526"/>
    <lineage>
        <taxon>Eukaryota</taxon>
        <taxon>Metazoa</taxon>
        <taxon>Spiralia</taxon>
        <taxon>Lophotrochozoa</taxon>
        <taxon>Mollusca</taxon>
        <taxon>Gastropoda</taxon>
        <taxon>Heterobranchia</taxon>
        <taxon>Euthyneura</taxon>
        <taxon>Panpulmonata</taxon>
        <taxon>Hygrophila</taxon>
        <taxon>Lymnaeoidea</taxon>
        <taxon>Planorbidae</taxon>
        <taxon>Biomphalaria</taxon>
    </lineage>
</organism>
<dbReference type="PANTHER" id="PTHR15887:SF1">
    <property type="entry name" value="TRANSMEMBRANE PROTEIN 69"/>
    <property type="match status" value="1"/>
</dbReference>
<dbReference type="InterPro" id="IPR021836">
    <property type="entry name" value="DUF3429"/>
</dbReference>
<feature type="transmembrane region" description="Helical" evidence="1">
    <location>
        <begin position="60"/>
        <end position="81"/>
    </location>
</feature>
<dbReference type="Proteomes" id="UP000076420">
    <property type="component" value="Unassembled WGS sequence"/>
</dbReference>
<dbReference type="EnsemblMetazoa" id="BGLB030827-RA">
    <property type="protein sequence ID" value="BGLB030827-PA"/>
    <property type="gene ID" value="BGLB030827"/>
</dbReference>